<dbReference type="GO" id="GO:0005524">
    <property type="term" value="F:ATP binding"/>
    <property type="evidence" value="ECO:0007669"/>
    <property type="project" value="InterPro"/>
</dbReference>
<dbReference type="GO" id="GO:0006260">
    <property type="term" value="P:DNA replication"/>
    <property type="evidence" value="ECO:0007669"/>
    <property type="project" value="InterPro"/>
</dbReference>
<dbReference type="CDD" id="cd19483">
    <property type="entry name" value="RecA-like_Gp4D_helicase"/>
    <property type="match status" value="1"/>
</dbReference>
<sequence>MELSNIRKIYKHYNPDYNGEDKVCCPFHGETTASFTFYDHNNTYWCYGGGQECGSSMEDFVILSEELDMQTDYRKGKAIAAEILGVSEEVFGEEKKRVTNVQQSIDCLPAMPKEDIKAFLSDAVRGYGGNGYRGIKDEYLRFFGHVTKLDESGKVKSRHYPETNTQGLVAGYKCRNHPKDFRYGNVGHTGGKNQLSGQVKFTSGGKYILIVGGEEDKVAAYQMLADSQKDKDYDSIAVVSPTCGETSAVKQVANNFAFFDTFETIRIGMDNDEAGRKAAALIAAVLPKDKVEIVTWSGKDPNQMLLDGKEKQFVRDFWNARQLVNSGIKESSGLMDAVREELQRPRITLPPHWHAVQAATKGGFLQGRIINIIGDTSVGKSTHVNDLVYYWMFNAPEKVGVVSLEATDGQYTLDLLSIHLEKNLLWIGEGKDILEYLDRPDVQALYDNLLTHDDGRPRFSILDERDGDIKMLEKQMEKLVNQHGCKILVVDVLTDILRGMDKDAQEEHMKFQKRMVKTGVTIINVLHTRKPSGGDGEWKMPTEYDAFGSSTFVQSAAINIVIGRNKMATCPIERNRTYVHMPKCRGGETGEITSFQYDVVSRMVMDYNDWTRKNMASYVAPEASVDNSDPGF</sequence>
<accession>A0A1S5R1P7</accession>
<dbReference type="InterPro" id="IPR036977">
    <property type="entry name" value="DNA_primase_Znf_CHC2"/>
</dbReference>
<dbReference type="Pfam" id="PF01807">
    <property type="entry name" value="Zn_ribbon_DnaG"/>
    <property type="match status" value="1"/>
</dbReference>
<organism evidence="2 3">
    <name type="scientific">Pseudomonas phage phiPMW</name>
    <dbReference type="NCBI Taxonomy" id="1815582"/>
    <lineage>
        <taxon>Viruses</taxon>
        <taxon>Duplodnaviria</taxon>
        <taxon>Heunggongvirae</taxon>
        <taxon>Uroviricota</taxon>
        <taxon>Caudoviricetes</taxon>
        <taxon>Plaisancevirus</taxon>
        <taxon>Plaisancevirus PMW</taxon>
    </lineage>
</organism>
<dbReference type="SUPFAM" id="SSF52540">
    <property type="entry name" value="P-loop containing nucleoside triphosphate hydrolases"/>
    <property type="match status" value="1"/>
</dbReference>
<feature type="domain" description="SF4 helicase" evidence="1">
    <location>
        <begin position="342"/>
        <end position="610"/>
    </location>
</feature>
<dbReference type="GO" id="GO:0043139">
    <property type="term" value="F:5'-3' DNA helicase activity"/>
    <property type="evidence" value="ECO:0007669"/>
    <property type="project" value="InterPro"/>
</dbReference>
<dbReference type="InterPro" id="IPR007694">
    <property type="entry name" value="DNA_helicase_DnaB-like_C"/>
</dbReference>
<dbReference type="GO" id="GO:0003899">
    <property type="term" value="F:DNA-directed RNA polymerase activity"/>
    <property type="evidence" value="ECO:0007669"/>
    <property type="project" value="InterPro"/>
</dbReference>
<protein>
    <submittedName>
        <fullName evidence="2">Putative primase/helicase</fullName>
    </submittedName>
</protein>
<keyword evidence="2" id="KW-0347">Helicase</keyword>
<keyword evidence="3" id="KW-1185">Reference proteome</keyword>
<keyword evidence="2" id="KW-0378">Hydrolase</keyword>
<dbReference type="Proteomes" id="UP000223738">
    <property type="component" value="Segment"/>
</dbReference>
<dbReference type="GO" id="GO:0003697">
    <property type="term" value="F:single-stranded DNA binding"/>
    <property type="evidence" value="ECO:0007669"/>
    <property type="project" value="InterPro"/>
</dbReference>
<dbReference type="OrthoDB" id="615at10239"/>
<dbReference type="InterPro" id="IPR027417">
    <property type="entry name" value="P-loop_NTPase"/>
</dbReference>
<dbReference type="CDD" id="cd01029">
    <property type="entry name" value="TOPRIM_primases"/>
    <property type="match status" value="1"/>
</dbReference>
<name>A0A1S5R1P7_9CAUD</name>
<dbReference type="Pfam" id="PF03796">
    <property type="entry name" value="DnaB_C"/>
    <property type="match status" value="1"/>
</dbReference>
<keyword evidence="2" id="KW-0547">Nucleotide-binding</keyword>
<dbReference type="Gene3D" id="3.40.1360.10">
    <property type="match status" value="1"/>
</dbReference>
<evidence type="ECO:0000313" key="2">
    <source>
        <dbReference type="EMBL" id="ANA49319.1"/>
    </source>
</evidence>
<dbReference type="PANTHER" id="PTHR12873:SF0">
    <property type="entry name" value="TWINKLE MTDNA HELICASE"/>
    <property type="match status" value="1"/>
</dbReference>
<dbReference type="InterPro" id="IPR034154">
    <property type="entry name" value="TOPRIM_DnaG/twinkle"/>
</dbReference>
<evidence type="ECO:0000313" key="3">
    <source>
        <dbReference type="Proteomes" id="UP000223738"/>
    </source>
</evidence>
<reference evidence="2 3" key="1">
    <citation type="submission" date="2016-03" db="EMBL/GenBank/DDBJ databases">
        <title>Characterization of pf16 and phiPMW: Two novel phages infecting Pseudomonas putida PpG1.</title>
        <authorList>
            <person name="Magill D.J."/>
            <person name="Krylov V.N."/>
            <person name="Allen C.C.R."/>
            <person name="McGrath J.W."/>
            <person name="Quinn J.P."/>
            <person name="Kulakov L.A."/>
        </authorList>
    </citation>
    <scope>NUCLEOTIDE SEQUENCE [LARGE SCALE GENOMIC DNA]</scope>
</reference>
<dbReference type="EMBL" id="KU862660">
    <property type="protein sequence ID" value="ANA49319.1"/>
    <property type="molecule type" value="Genomic_DNA"/>
</dbReference>
<dbReference type="Gene3D" id="3.90.580.10">
    <property type="entry name" value="Zinc finger, CHC2-type domain"/>
    <property type="match status" value="1"/>
</dbReference>
<dbReference type="SUPFAM" id="SSF56731">
    <property type="entry name" value="DNA primase core"/>
    <property type="match status" value="1"/>
</dbReference>
<proteinExistence type="predicted"/>
<dbReference type="InterPro" id="IPR027032">
    <property type="entry name" value="Twinkle-like"/>
</dbReference>
<gene>
    <name evidence="2" type="ORF">PMW_194</name>
</gene>
<dbReference type="SUPFAM" id="SSF57783">
    <property type="entry name" value="Zinc beta-ribbon"/>
    <property type="match status" value="1"/>
</dbReference>
<evidence type="ECO:0000259" key="1">
    <source>
        <dbReference type="PROSITE" id="PS51199"/>
    </source>
</evidence>
<dbReference type="Gene3D" id="3.40.50.300">
    <property type="entry name" value="P-loop containing nucleotide triphosphate hydrolases"/>
    <property type="match status" value="1"/>
</dbReference>
<dbReference type="Pfam" id="PF13155">
    <property type="entry name" value="Toprim_2"/>
    <property type="match status" value="1"/>
</dbReference>
<dbReference type="PANTHER" id="PTHR12873">
    <property type="entry name" value="T7-LIKE MITOCHONDRIAL DNA HELICASE"/>
    <property type="match status" value="1"/>
</dbReference>
<keyword evidence="2" id="KW-0067">ATP-binding</keyword>
<dbReference type="InterPro" id="IPR002694">
    <property type="entry name" value="Znf_CHC2"/>
</dbReference>
<dbReference type="PROSITE" id="PS51199">
    <property type="entry name" value="SF4_HELICASE"/>
    <property type="match status" value="1"/>
</dbReference>
<dbReference type="GO" id="GO:0008270">
    <property type="term" value="F:zinc ion binding"/>
    <property type="evidence" value="ECO:0007669"/>
    <property type="project" value="InterPro"/>
</dbReference>